<feature type="transmembrane region" description="Helical" evidence="3">
    <location>
        <begin position="186"/>
        <end position="209"/>
    </location>
</feature>
<protein>
    <recommendedName>
        <fullName evidence="1">diguanylate cyclase</fullName>
        <ecNumber evidence="1">2.7.7.65</ecNumber>
    </recommendedName>
</protein>
<dbReference type="InterPro" id="IPR000160">
    <property type="entry name" value="GGDEF_dom"/>
</dbReference>
<dbReference type="Gene3D" id="3.30.70.270">
    <property type="match status" value="1"/>
</dbReference>
<comment type="catalytic activity">
    <reaction evidence="2">
        <text>2 GTP = 3',3'-c-di-GMP + 2 diphosphate</text>
        <dbReference type="Rhea" id="RHEA:24898"/>
        <dbReference type="ChEBI" id="CHEBI:33019"/>
        <dbReference type="ChEBI" id="CHEBI:37565"/>
        <dbReference type="ChEBI" id="CHEBI:58805"/>
        <dbReference type="EC" id="2.7.7.65"/>
    </reaction>
</comment>
<dbReference type="Pfam" id="PF00990">
    <property type="entry name" value="GGDEF"/>
    <property type="match status" value="1"/>
</dbReference>
<sequence>MYINVPTLLGYTAILLCLVSIIMLFAGAFSESRRWFMTCSLPFLMGFIGCALLVNDKVLPNRAALHLGTAFLLAAFGCGWQVVRSFNGRSSVLGWAIGIPAAWLVVSLVIFGPWRMAVEGAITRTLIFTLFNGLCAWEMTRSRAESLPSRPLLWGTFVFFTGFSALRVVLSNYLPMPLGGRPTEVWAVVAYNLASVTQVLLVSALLIALSRERTAMRNQTLSLKDPLTGAFNRRAFDELAQDLDGSSSTAPVMVTVIAFDLDHFKQVNDRFGHDTGDKIIQAAVATAHKVFRSTDRVFRMGGEEFLCVLPGTALEQGHWLAERLRRAFEQAGMEAGGHTVRATMSLGLASDITSRARLQDLVNQADLALYDAKRAGRNCVGGTVPLAFGAVQAETTAS</sequence>
<name>A0ABR7RMN3_9PROT</name>
<dbReference type="NCBIfam" id="TIGR00254">
    <property type="entry name" value="GGDEF"/>
    <property type="match status" value="1"/>
</dbReference>
<feature type="transmembrane region" description="Helical" evidence="3">
    <location>
        <begin position="66"/>
        <end position="83"/>
    </location>
</feature>
<evidence type="ECO:0000259" key="4">
    <source>
        <dbReference type="PROSITE" id="PS50887"/>
    </source>
</evidence>
<dbReference type="Proteomes" id="UP000626026">
    <property type="component" value="Unassembled WGS sequence"/>
</dbReference>
<dbReference type="EMBL" id="JACTVA010000017">
    <property type="protein sequence ID" value="MBC9207400.1"/>
    <property type="molecule type" value="Genomic_DNA"/>
</dbReference>
<dbReference type="InterPro" id="IPR029787">
    <property type="entry name" value="Nucleotide_cyclase"/>
</dbReference>
<reference evidence="5 6" key="1">
    <citation type="journal article" date="2013" name="Int. J. Syst. Evol. Microbiol.">
        <title>Roseomonas aerophila sp. nov., isolated from air.</title>
        <authorList>
            <person name="Kim S.J."/>
            <person name="Weon H.Y."/>
            <person name="Ahn J.H."/>
            <person name="Hong S.B."/>
            <person name="Seok S.J."/>
            <person name="Whang K.S."/>
            <person name="Kwon S.W."/>
        </authorList>
    </citation>
    <scope>NUCLEOTIDE SEQUENCE [LARGE SCALE GENOMIC DNA]</scope>
    <source>
        <strain evidence="5 6">NBRC 108923</strain>
    </source>
</reference>
<feature type="domain" description="GGDEF" evidence="4">
    <location>
        <begin position="252"/>
        <end position="385"/>
    </location>
</feature>
<dbReference type="EC" id="2.7.7.65" evidence="1"/>
<dbReference type="InterPro" id="IPR043128">
    <property type="entry name" value="Rev_trsase/Diguanyl_cyclase"/>
</dbReference>
<comment type="caution">
    <text evidence="5">The sequence shown here is derived from an EMBL/GenBank/DDBJ whole genome shotgun (WGS) entry which is preliminary data.</text>
</comment>
<dbReference type="PANTHER" id="PTHR45138">
    <property type="entry name" value="REGULATORY COMPONENTS OF SENSORY TRANSDUCTION SYSTEM"/>
    <property type="match status" value="1"/>
</dbReference>
<keyword evidence="3" id="KW-0812">Transmembrane</keyword>
<dbReference type="SMART" id="SM00267">
    <property type="entry name" value="GGDEF"/>
    <property type="match status" value="1"/>
</dbReference>
<gene>
    <name evidence="5" type="ORF">IBL26_11180</name>
</gene>
<feature type="transmembrane region" description="Helical" evidence="3">
    <location>
        <begin position="6"/>
        <end position="28"/>
    </location>
</feature>
<feature type="transmembrane region" description="Helical" evidence="3">
    <location>
        <begin position="35"/>
        <end position="54"/>
    </location>
</feature>
<proteinExistence type="predicted"/>
<evidence type="ECO:0000256" key="2">
    <source>
        <dbReference type="ARBA" id="ARBA00034247"/>
    </source>
</evidence>
<dbReference type="SUPFAM" id="SSF55073">
    <property type="entry name" value="Nucleotide cyclase"/>
    <property type="match status" value="1"/>
</dbReference>
<dbReference type="PANTHER" id="PTHR45138:SF9">
    <property type="entry name" value="DIGUANYLATE CYCLASE DGCM-RELATED"/>
    <property type="match status" value="1"/>
</dbReference>
<dbReference type="InterPro" id="IPR050469">
    <property type="entry name" value="Diguanylate_Cyclase"/>
</dbReference>
<organism evidence="5 6">
    <name type="scientific">Teichococcus aerophilus</name>
    <dbReference type="NCBI Taxonomy" id="1224513"/>
    <lineage>
        <taxon>Bacteria</taxon>
        <taxon>Pseudomonadati</taxon>
        <taxon>Pseudomonadota</taxon>
        <taxon>Alphaproteobacteria</taxon>
        <taxon>Acetobacterales</taxon>
        <taxon>Roseomonadaceae</taxon>
        <taxon>Roseomonas</taxon>
    </lineage>
</organism>
<keyword evidence="3" id="KW-1133">Transmembrane helix</keyword>
<dbReference type="CDD" id="cd01949">
    <property type="entry name" value="GGDEF"/>
    <property type="match status" value="1"/>
</dbReference>
<evidence type="ECO:0000313" key="6">
    <source>
        <dbReference type="Proteomes" id="UP000626026"/>
    </source>
</evidence>
<dbReference type="RefSeq" id="WP_187784570.1">
    <property type="nucleotide sequence ID" value="NZ_JACTVA010000017.1"/>
</dbReference>
<keyword evidence="6" id="KW-1185">Reference proteome</keyword>
<feature type="transmembrane region" description="Helical" evidence="3">
    <location>
        <begin position="152"/>
        <end position="174"/>
    </location>
</feature>
<evidence type="ECO:0000256" key="1">
    <source>
        <dbReference type="ARBA" id="ARBA00012528"/>
    </source>
</evidence>
<feature type="transmembrane region" description="Helical" evidence="3">
    <location>
        <begin position="95"/>
        <end position="115"/>
    </location>
</feature>
<dbReference type="PROSITE" id="PS50887">
    <property type="entry name" value="GGDEF"/>
    <property type="match status" value="1"/>
</dbReference>
<evidence type="ECO:0000313" key="5">
    <source>
        <dbReference type="EMBL" id="MBC9207400.1"/>
    </source>
</evidence>
<evidence type="ECO:0000256" key="3">
    <source>
        <dbReference type="SAM" id="Phobius"/>
    </source>
</evidence>
<keyword evidence="3" id="KW-0472">Membrane</keyword>
<accession>A0ABR7RMN3</accession>